<evidence type="ECO:0000313" key="2">
    <source>
        <dbReference type="EMBL" id="KAK0394867.1"/>
    </source>
</evidence>
<dbReference type="Proteomes" id="UP001175271">
    <property type="component" value="Unassembled WGS sequence"/>
</dbReference>
<dbReference type="AlphaFoldDB" id="A0AA39GWJ2"/>
<accession>A0AA39GWJ2</accession>
<feature type="domain" description="Methyltransferase" evidence="1">
    <location>
        <begin position="71"/>
        <end position="264"/>
    </location>
</feature>
<dbReference type="Pfam" id="PF13383">
    <property type="entry name" value="Methyltransf_22"/>
    <property type="match status" value="1"/>
</dbReference>
<protein>
    <recommendedName>
        <fullName evidence="1">Methyltransferase domain-containing protein</fullName>
    </recommendedName>
</protein>
<evidence type="ECO:0000259" key="1">
    <source>
        <dbReference type="Pfam" id="PF13383"/>
    </source>
</evidence>
<organism evidence="2 3">
    <name type="scientific">Steinernema hermaphroditum</name>
    <dbReference type="NCBI Taxonomy" id="289476"/>
    <lineage>
        <taxon>Eukaryota</taxon>
        <taxon>Metazoa</taxon>
        <taxon>Ecdysozoa</taxon>
        <taxon>Nematoda</taxon>
        <taxon>Chromadorea</taxon>
        <taxon>Rhabditida</taxon>
        <taxon>Tylenchina</taxon>
        <taxon>Panagrolaimomorpha</taxon>
        <taxon>Strongyloidoidea</taxon>
        <taxon>Steinernematidae</taxon>
        <taxon>Steinernema</taxon>
    </lineage>
</organism>
<dbReference type="EMBL" id="JAUCMV010000005">
    <property type="protein sequence ID" value="KAK0394867.1"/>
    <property type="molecule type" value="Genomic_DNA"/>
</dbReference>
<dbReference type="InterPro" id="IPR025714">
    <property type="entry name" value="Methyltranfer_dom"/>
</dbReference>
<dbReference type="PANTHER" id="PTHR32026">
    <property type="entry name" value="METHYLTRANSFERASE-LIKE PROTEIN 24"/>
    <property type="match status" value="1"/>
</dbReference>
<keyword evidence="3" id="KW-1185">Reference proteome</keyword>
<proteinExistence type="predicted"/>
<name>A0AA39GWJ2_9BILA</name>
<evidence type="ECO:0000313" key="3">
    <source>
        <dbReference type="Proteomes" id="UP001175271"/>
    </source>
</evidence>
<gene>
    <name evidence="2" type="ORF">QR680_000978</name>
</gene>
<comment type="caution">
    <text evidence="2">The sequence shown here is derived from an EMBL/GenBank/DDBJ whole genome shotgun (WGS) entry which is preliminary data.</text>
</comment>
<dbReference type="InterPro" id="IPR026913">
    <property type="entry name" value="METTL24"/>
</dbReference>
<reference evidence="2" key="1">
    <citation type="submission" date="2023-06" db="EMBL/GenBank/DDBJ databases">
        <title>Genomic analysis of the entomopathogenic nematode Steinernema hermaphroditum.</title>
        <authorList>
            <person name="Schwarz E.M."/>
            <person name="Heppert J.K."/>
            <person name="Baniya A."/>
            <person name="Schwartz H.T."/>
            <person name="Tan C.-H."/>
            <person name="Antoshechkin I."/>
            <person name="Sternberg P.W."/>
            <person name="Goodrich-Blair H."/>
            <person name="Dillman A.R."/>
        </authorList>
    </citation>
    <scope>NUCLEOTIDE SEQUENCE</scope>
    <source>
        <strain evidence="2">PS9179</strain>
        <tissue evidence="2">Whole animal</tissue>
    </source>
</reference>
<sequence>MLRGFQTLGKRLLKRCHKISQMRYFPETVVFCLFLHYLYRHQASFSWKPPQKPVEPAPRQESDRMEAAIKRLENQREFYETMFDDFVKGRSQYNSSFAFLTNILRSEVVCENLIRFGSKKDGGHWICSPHTMLRKKCSIYSIGVDNNLSFETAIHRFTRNKCKLYLNDDSSTKARIENELHGRFENVSVEEVGNPNAKTKGLSDLFIDNGHRTIDILKVDQKENVKELVGSVAGLYDIHHILATHYGKPEHVARYIATMSDLHYTLYSWEFDHRRPNTVTTSHIANKEHNESEFSAYHGQYYSIPMQLP</sequence>